<dbReference type="eggNOG" id="KOG1840">
    <property type="taxonomic scope" value="Eukaryota"/>
</dbReference>
<organism evidence="2">
    <name type="scientific">Arthroderma gypseum (strain ATCC MYA-4604 / CBS 118893)</name>
    <name type="common">Microsporum gypseum</name>
    <dbReference type="NCBI Taxonomy" id="535722"/>
    <lineage>
        <taxon>Eukaryota</taxon>
        <taxon>Fungi</taxon>
        <taxon>Dikarya</taxon>
        <taxon>Ascomycota</taxon>
        <taxon>Pezizomycotina</taxon>
        <taxon>Eurotiomycetes</taxon>
        <taxon>Eurotiomycetidae</taxon>
        <taxon>Onygenales</taxon>
        <taxon>Arthrodermataceae</taxon>
        <taxon>Nannizzia</taxon>
    </lineage>
</organism>
<gene>
    <name evidence="1" type="ORF">MGYG_05370</name>
</gene>
<dbReference type="EMBL" id="DS989825">
    <property type="protein sequence ID" value="EFR02374.1"/>
    <property type="molecule type" value="Genomic_DNA"/>
</dbReference>
<dbReference type="InterPro" id="IPR011990">
    <property type="entry name" value="TPR-like_helical_dom_sf"/>
</dbReference>
<dbReference type="RefSeq" id="XP_003172785.1">
    <property type="nucleotide sequence ID" value="XM_003172737.1"/>
</dbReference>
<dbReference type="HOGENOM" id="CLU_556619_0_0_1"/>
<dbReference type="OrthoDB" id="2345911at2759"/>
<dbReference type="AlphaFoldDB" id="E4UVP7"/>
<dbReference type="VEuPathDB" id="FungiDB:MGYG_05370"/>
<reference evidence="2" key="1">
    <citation type="journal article" date="2012" name="MBio">
        <title>Comparative genome analysis of Trichophyton rubrum and related dermatophytes reveals candidate genes involved in infection.</title>
        <authorList>
            <person name="Martinez D.A."/>
            <person name="Oliver B.G."/>
            <person name="Graeser Y."/>
            <person name="Goldberg J.M."/>
            <person name="Li W."/>
            <person name="Martinez-Rossi N.M."/>
            <person name="Monod M."/>
            <person name="Shelest E."/>
            <person name="Barton R.C."/>
            <person name="Birch E."/>
            <person name="Brakhage A.A."/>
            <person name="Chen Z."/>
            <person name="Gurr S.J."/>
            <person name="Heiman D."/>
            <person name="Heitman J."/>
            <person name="Kosti I."/>
            <person name="Rossi A."/>
            <person name="Saif S."/>
            <person name="Samalova M."/>
            <person name="Saunders C.W."/>
            <person name="Shea T."/>
            <person name="Summerbell R.C."/>
            <person name="Xu J."/>
            <person name="Young S."/>
            <person name="Zeng Q."/>
            <person name="Birren B.W."/>
            <person name="Cuomo C.A."/>
            <person name="White T.C."/>
        </authorList>
    </citation>
    <scope>NUCLEOTIDE SEQUENCE [LARGE SCALE GENOMIC DNA]</scope>
    <source>
        <strain evidence="2">ATCC MYA-4604 / CBS 118893</strain>
    </source>
</reference>
<keyword evidence="2" id="KW-1185">Reference proteome</keyword>
<evidence type="ECO:0000313" key="2">
    <source>
        <dbReference type="Proteomes" id="UP000002669"/>
    </source>
</evidence>
<evidence type="ECO:0000313" key="1">
    <source>
        <dbReference type="EMBL" id="EFR02374.1"/>
    </source>
</evidence>
<dbReference type="InParanoid" id="E4UVP7"/>
<sequence length="490" mass="55751">MHSLAQSIPLSWDACSDSSAGDVVILLPQRAALLRFRPYHPSWPAKGTLLMQNPKTLAEPQDASSTANIGDTSDVDPAVKSLIERSIAAWSSLHYTGNDREVMINISAHLLRCKKTLDDVLASGKTWFFQEKKSFMKQTLFSRWDSSQLDTYILIPVVPGFVNKDDYLFISHYWNTREHPDPDGEDCRLLQDFLWKFPSFQPRLWVLFEVAVLILCHRNTQLPSNQESAQFISDVFLMVYKDVRSVVRERGYKCTNESDADIVIGWSLSFSGRSSPHVAERRRILDLVDSFTSNFSYYGAVKVDFDLANGTITSGGVTHKVTPMPHLKSGAGFIVRFAEFILADQRVYHNEVLLERQWREFDKRLWAFGPTHPTTVIALCHVQVALHIDGKHEESEAAHMRMVDLKRAAMKILLAENNYKKAEEMQRAIVDLFKEIYGVKNKYTLASMGVLGNLLIKKEEELDEAESLLRETLKYCDTVLGPSIDLPRAF</sequence>
<dbReference type="GeneID" id="10028061"/>
<protein>
    <submittedName>
        <fullName evidence="1">Uncharacterized protein</fullName>
    </submittedName>
</protein>
<accession>E4UVP7</accession>
<name>E4UVP7_ARTGP</name>
<proteinExistence type="predicted"/>
<dbReference type="Proteomes" id="UP000002669">
    <property type="component" value="Unassembled WGS sequence"/>
</dbReference>
<dbReference type="Gene3D" id="1.25.40.10">
    <property type="entry name" value="Tetratricopeptide repeat domain"/>
    <property type="match status" value="1"/>
</dbReference>